<organism evidence="2 3">
    <name type="scientific">Helicobacter mustelae (strain ATCC 43772 / CCUG 25715 / CIP 103759 / LMG 18044 / NCTC 12198 / R85-136P)</name>
    <name type="common">Campylobacter mustelae</name>
    <dbReference type="NCBI Taxonomy" id="679897"/>
    <lineage>
        <taxon>Bacteria</taxon>
        <taxon>Pseudomonadati</taxon>
        <taxon>Campylobacterota</taxon>
        <taxon>Epsilonproteobacteria</taxon>
        <taxon>Campylobacterales</taxon>
        <taxon>Helicobacteraceae</taxon>
        <taxon>Helicobacter</taxon>
    </lineage>
</organism>
<dbReference type="eggNOG" id="COG0526">
    <property type="taxonomic scope" value="Bacteria"/>
</dbReference>
<dbReference type="RefSeq" id="WP_013023728.1">
    <property type="nucleotide sequence ID" value="NC_013949.1"/>
</dbReference>
<dbReference type="CDD" id="cd02947">
    <property type="entry name" value="TRX_family"/>
    <property type="match status" value="1"/>
</dbReference>
<name>D3UJI6_HELM1</name>
<protein>
    <submittedName>
        <fullName evidence="2">Putative thioredoxin, TrxA</fullName>
    </submittedName>
</protein>
<dbReference type="Pfam" id="PF00085">
    <property type="entry name" value="Thioredoxin"/>
    <property type="match status" value="1"/>
</dbReference>
<dbReference type="InterPro" id="IPR013766">
    <property type="entry name" value="Thioredoxin_domain"/>
</dbReference>
<dbReference type="PRINTS" id="PR00421">
    <property type="entry name" value="THIOREDOXIN"/>
</dbReference>
<dbReference type="STRING" id="679897.HMU14090"/>
<dbReference type="GO" id="GO:0015035">
    <property type="term" value="F:protein-disulfide reductase activity"/>
    <property type="evidence" value="ECO:0007669"/>
    <property type="project" value="TreeGrafter"/>
</dbReference>
<dbReference type="AlphaFoldDB" id="D3UJI6"/>
<dbReference type="KEGG" id="hms:HMU14090"/>
<evidence type="ECO:0000313" key="3">
    <source>
        <dbReference type="Proteomes" id="UP000001522"/>
    </source>
</evidence>
<keyword evidence="3" id="KW-1185">Reference proteome</keyword>
<evidence type="ECO:0000313" key="2">
    <source>
        <dbReference type="EMBL" id="CBG40662.1"/>
    </source>
</evidence>
<dbReference type="PANTHER" id="PTHR45663:SF11">
    <property type="entry name" value="GEO12009P1"/>
    <property type="match status" value="1"/>
</dbReference>
<dbReference type="GO" id="GO:0045454">
    <property type="term" value="P:cell redox homeostasis"/>
    <property type="evidence" value="ECO:0007669"/>
    <property type="project" value="TreeGrafter"/>
</dbReference>
<sequence>MQNITEKEYGQVTKEGLVVVEFGASWCPDCVRIEPIMQALSKEYEGKVKFYKVNFDDAESLKETLNIRRIPTLLFFKNGVEVGERLIEPGNRLVIENAIKALF</sequence>
<accession>D3UJI6</accession>
<feature type="domain" description="Thioredoxin" evidence="1">
    <location>
        <begin position="1"/>
        <end position="103"/>
    </location>
</feature>
<dbReference type="SUPFAM" id="SSF52833">
    <property type="entry name" value="Thioredoxin-like"/>
    <property type="match status" value="1"/>
</dbReference>
<proteinExistence type="predicted"/>
<dbReference type="Proteomes" id="UP000001522">
    <property type="component" value="Chromosome"/>
</dbReference>
<gene>
    <name evidence="2" type="ordered locus">HMU14090</name>
</gene>
<evidence type="ECO:0000259" key="1">
    <source>
        <dbReference type="PROSITE" id="PS51352"/>
    </source>
</evidence>
<dbReference type="Gene3D" id="3.40.30.10">
    <property type="entry name" value="Glutaredoxin"/>
    <property type="match status" value="1"/>
</dbReference>
<dbReference type="EMBL" id="FN555004">
    <property type="protein sequence ID" value="CBG40662.1"/>
    <property type="molecule type" value="Genomic_DNA"/>
</dbReference>
<dbReference type="PANTHER" id="PTHR45663">
    <property type="entry name" value="GEO12009P1"/>
    <property type="match status" value="1"/>
</dbReference>
<dbReference type="GO" id="GO:0005829">
    <property type="term" value="C:cytosol"/>
    <property type="evidence" value="ECO:0007669"/>
    <property type="project" value="TreeGrafter"/>
</dbReference>
<dbReference type="PROSITE" id="PS51352">
    <property type="entry name" value="THIOREDOXIN_2"/>
    <property type="match status" value="1"/>
</dbReference>
<dbReference type="InterPro" id="IPR036249">
    <property type="entry name" value="Thioredoxin-like_sf"/>
</dbReference>
<dbReference type="HOGENOM" id="CLU_090389_10_1_7"/>
<reference evidence="2 3" key="1">
    <citation type="journal article" date="2010" name="BMC Genomics">
        <title>Comparative genomics and proteomics of Helicobacter mustelae, an ulcerogenic and carcinogenic gastric pathogen.</title>
        <authorList>
            <person name="O'Toole P.W."/>
            <person name="Snelling W.J."/>
            <person name="Canchaya C."/>
            <person name="Forde B.M."/>
            <person name="Hardie K.R."/>
            <person name="Josenhans C."/>
            <person name="Graham R.L.J."/>
            <person name="McMullan G."/>
            <person name="Parkhill J."/>
            <person name="Belda E."/>
            <person name="Bentley S.D."/>
        </authorList>
    </citation>
    <scope>NUCLEOTIDE SEQUENCE [LARGE SCALE GENOMIC DNA]</scope>
    <source>
        <strain evidence="3">ATCC 43772 / LMG 18044 / NCTC 12198 / 12198</strain>
    </source>
</reference>